<feature type="region of interest" description="Disordered" evidence="1">
    <location>
        <begin position="228"/>
        <end position="256"/>
    </location>
</feature>
<keyword evidence="2" id="KW-0547">Nucleotide-binding</keyword>
<organism evidence="2 3">
    <name type="scientific">Phytophthora megakarya</name>
    <dbReference type="NCBI Taxonomy" id="4795"/>
    <lineage>
        <taxon>Eukaryota</taxon>
        <taxon>Sar</taxon>
        <taxon>Stramenopiles</taxon>
        <taxon>Oomycota</taxon>
        <taxon>Peronosporomycetes</taxon>
        <taxon>Peronosporales</taxon>
        <taxon>Peronosporaceae</taxon>
        <taxon>Phytophthora</taxon>
    </lineage>
</organism>
<feature type="compositionally biased region" description="Basic and acidic residues" evidence="1">
    <location>
        <begin position="228"/>
        <end position="239"/>
    </location>
</feature>
<evidence type="ECO:0000313" key="3">
    <source>
        <dbReference type="Proteomes" id="UP000198211"/>
    </source>
</evidence>
<keyword evidence="2" id="KW-0347">Helicase</keyword>
<dbReference type="AlphaFoldDB" id="A0A225UPQ1"/>
<dbReference type="Proteomes" id="UP000198211">
    <property type="component" value="Unassembled WGS sequence"/>
</dbReference>
<keyword evidence="2" id="KW-0378">Hydrolase</keyword>
<proteinExistence type="predicted"/>
<feature type="region of interest" description="Disordered" evidence="1">
    <location>
        <begin position="118"/>
        <end position="137"/>
    </location>
</feature>
<evidence type="ECO:0000313" key="2">
    <source>
        <dbReference type="EMBL" id="OWY94940.1"/>
    </source>
</evidence>
<reference evidence="3" key="1">
    <citation type="submission" date="2017-03" db="EMBL/GenBank/DDBJ databases">
        <title>Phytopthora megakarya and P. palmivora, two closely related causual agents of cacao black pod achieved similar genome size and gene model numbers by different mechanisms.</title>
        <authorList>
            <person name="Ali S."/>
            <person name="Shao J."/>
            <person name="Larry D.J."/>
            <person name="Kronmiller B."/>
            <person name="Shen D."/>
            <person name="Strem M.D."/>
            <person name="Melnick R.L."/>
            <person name="Guiltinan M.J."/>
            <person name="Tyler B.M."/>
            <person name="Meinhardt L.W."/>
            <person name="Bailey B.A."/>
        </authorList>
    </citation>
    <scope>NUCLEOTIDE SEQUENCE [LARGE SCALE GENOMIC DNA]</scope>
    <source>
        <strain evidence="3">zdho120</strain>
    </source>
</reference>
<keyword evidence="2" id="KW-0067">ATP-binding</keyword>
<gene>
    <name evidence="2" type="ORF">PHMEG_00035193</name>
</gene>
<accession>A0A225UPQ1</accession>
<protein>
    <submittedName>
        <fullName evidence="2">Helitron helicase</fullName>
    </submittedName>
</protein>
<name>A0A225UPQ1_9STRA</name>
<evidence type="ECO:0000256" key="1">
    <source>
        <dbReference type="SAM" id="MobiDB-lite"/>
    </source>
</evidence>
<keyword evidence="3" id="KW-1185">Reference proteome</keyword>
<dbReference type="EMBL" id="NBNE01013623">
    <property type="protein sequence ID" value="OWY94940.1"/>
    <property type="molecule type" value="Genomic_DNA"/>
</dbReference>
<sequence>MQSFLAKSKGGTDPKATLIISDEAFMMNRGFYEQRIGSVQICEKIYVKFVLPKYTRMNRPRSRGAADLAKCSEFLLQIGEGRYPVNEDIGEGDMCFPHGMYVFLEPLEVLPVLGEPKDETNEDDEMESFPNYNLHPSVDDHTSRDVELMVHDITPDSGNVPPEADDADNDRRTCDINVLIDVVYSVINADELLEYFVERTILAPTNASVGRINEMVAARITAETKEYLSTDRRSRRQEPVRTGVPKLTKRLWNSAP</sequence>
<comment type="caution">
    <text evidence="2">The sequence shown here is derived from an EMBL/GenBank/DDBJ whole genome shotgun (WGS) entry which is preliminary data.</text>
</comment>
<dbReference type="GO" id="GO:0004386">
    <property type="term" value="F:helicase activity"/>
    <property type="evidence" value="ECO:0007669"/>
    <property type="project" value="UniProtKB-KW"/>
</dbReference>